<proteinExistence type="predicted"/>
<evidence type="ECO:0000313" key="2">
    <source>
        <dbReference type="EMBL" id="SHF99396.1"/>
    </source>
</evidence>
<dbReference type="EMBL" id="FQUE01000038">
    <property type="protein sequence ID" value="SHF99396.1"/>
    <property type="molecule type" value="Genomic_DNA"/>
</dbReference>
<name>A0A1M5G6P2_LOKAT</name>
<dbReference type="AlphaFoldDB" id="A0A1M5G6P2"/>
<accession>A0A1M5G6P2</accession>
<sequence length="27" mass="2583">PQTFELTAPQPAGAASPDATAPTDGGN</sequence>
<evidence type="ECO:0000256" key="1">
    <source>
        <dbReference type="SAM" id="MobiDB-lite"/>
    </source>
</evidence>
<feature type="non-terminal residue" evidence="2">
    <location>
        <position position="1"/>
    </location>
</feature>
<feature type="region of interest" description="Disordered" evidence="1">
    <location>
        <begin position="1"/>
        <end position="27"/>
    </location>
</feature>
<protein>
    <submittedName>
        <fullName evidence="2">Uncharacterized protein</fullName>
    </submittedName>
</protein>
<gene>
    <name evidence="2" type="ORF">SAMN05444339_1384</name>
</gene>
<keyword evidence="3" id="KW-1185">Reference proteome</keyword>
<evidence type="ECO:0000313" key="3">
    <source>
        <dbReference type="Proteomes" id="UP000183987"/>
    </source>
</evidence>
<reference evidence="3" key="1">
    <citation type="submission" date="2016-11" db="EMBL/GenBank/DDBJ databases">
        <authorList>
            <person name="Varghese N."/>
            <person name="Submissions S."/>
        </authorList>
    </citation>
    <scope>NUCLEOTIDE SEQUENCE [LARGE SCALE GENOMIC DNA]</scope>
    <source>
        <strain evidence="3">DSM 29326</strain>
    </source>
</reference>
<organism evidence="2 3">
    <name type="scientific">Loktanella atrilutea</name>
    <dbReference type="NCBI Taxonomy" id="366533"/>
    <lineage>
        <taxon>Bacteria</taxon>
        <taxon>Pseudomonadati</taxon>
        <taxon>Pseudomonadota</taxon>
        <taxon>Alphaproteobacteria</taxon>
        <taxon>Rhodobacterales</taxon>
        <taxon>Roseobacteraceae</taxon>
        <taxon>Loktanella</taxon>
    </lineage>
</organism>
<dbReference type="Proteomes" id="UP000183987">
    <property type="component" value="Unassembled WGS sequence"/>
</dbReference>